<protein>
    <submittedName>
        <fullName evidence="1">Uncharacterized protein</fullName>
    </submittedName>
</protein>
<accession>A0ACC0IHJ2</accession>
<organism evidence="1 2">
    <name type="scientific">Camellia lanceoleosa</name>
    <dbReference type="NCBI Taxonomy" id="1840588"/>
    <lineage>
        <taxon>Eukaryota</taxon>
        <taxon>Viridiplantae</taxon>
        <taxon>Streptophyta</taxon>
        <taxon>Embryophyta</taxon>
        <taxon>Tracheophyta</taxon>
        <taxon>Spermatophyta</taxon>
        <taxon>Magnoliopsida</taxon>
        <taxon>eudicotyledons</taxon>
        <taxon>Gunneridae</taxon>
        <taxon>Pentapetalae</taxon>
        <taxon>asterids</taxon>
        <taxon>Ericales</taxon>
        <taxon>Theaceae</taxon>
        <taxon>Camellia</taxon>
    </lineage>
</organism>
<dbReference type="Proteomes" id="UP001060215">
    <property type="component" value="Chromosome 6"/>
</dbReference>
<evidence type="ECO:0000313" key="1">
    <source>
        <dbReference type="EMBL" id="KAI8024375.1"/>
    </source>
</evidence>
<sequence>MESSSSSPPPQTPPTHHHNHRSHHHGRPNSIDNTTSKEGSANPNPDPNNPDTASHQSSQNHSFRLPEPLLQTLEGRGDRTGSRPSDGRRDDQDLRVDMKKAVRTFVRSDIIGGDDQDLIDAFTLLNEFLGFVYDPDFFCLNICVRLVMGFVNPCSSLLTGFSEAFYQTSCVFT</sequence>
<comment type="caution">
    <text evidence="1">The sequence shown here is derived from an EMBL/GenBank/DDBJ whole genome shotgun (WGS) entry which is preliminary data.</text>
</comment>
<reference evidence="1 2" key="1">
    <citation type="journal article" date="2022" name="Plant J.">
        <title>Chromosome-level genome of Camellia lanceoleosa provides a valuable resource for understanding genome evolution and self-incompatibility.</title>
        <authorList>
            <person name="Gong W."/>
            <person name="Xiao S."/>
            <person name="Wang L."/>
            <person name="Liao Z."/>
            <person name="Chang Y."/>
            <person name="Mo W."/>
            <person name="Hu G."/>
            <person name="Li W."/>
            <person name="Zhao G."/>
            <person name="Zhu H."/>
            <person name="Hu X."/>
            <person name="Ji K."/>
            <person name="Xiang X."/>
            <person name="Song Q."/>
            <person name="Yuan D."/>
            <person name="Jin S."/>
            <person name="Zhang L."/>
        </authorList>
    </citation>
    <scope>NUCLEOTIDE SEQUENCE [LARGE SCALE GENOMIC DNA]</scope>
    <source>
        <strain evidence="1">SQ_2022a</strain>
    </source>
</reference>
<name>A0ACC0IHJ2_9ERIC</name>
<evidence type="ECO:0000313" key="2">
    <source>
        <dbReference type="Proteomes" id="UP001060215"/>
    </source>
</evidence>
<dbReference type="EMBL" id="CM045763">
    <property type="protein sequence ID" value="KAI8024375.1"/>
    <property type="molecule type" value="Genomic_DNA"/>
</dbReference>
<keyword evidence="2" id="KW-1185">Reference proteome</keyword>
<gene>
    <name evidence="1" type="ORF">LOK49_LG03G01554</name>
</gene>
<proteinExistence type="predicted"/>